<sequence length="204" mass="23403">MKMEKFLKDENCFEAFYGGRYRYDHLVRYQLMDASIMIPRQLEVLMNLDGYDLMAIEGQSSVDSPLTISITRQQLDEGMTPVMKNQQLLMRKSAEIKGIKVDGYQGMIIKNDLGFKGCETSLIVVVNQIMIKVTVLFNEYFVNMDEVTNKILKSFHLNLPQDPSNASVKEMKAIPIHADEESLSHTLNRVKKLFKGRFIAKQLA</sequence>
<protein>
    <submittedName>
        <fullName evidence="2">Uncharacterized protein</fullName>
    </submittedName>
</protein>
<dbReference type="AlphaFoldDB" id="A0A6I3NFI1"/>
<dbReference type="Proteomes" id="UP000487649">
    <property type="component" value="Unassembled WGS sequence"/>
</dbReference>
<reference evidence="2 3" key="1">
    <citation type="journal article" date="2019" name="Nat. Med.">
        <title>A library of human gut bacterial isolates paired with longitudinal multiomics data enables mechanistic microbiome research.</title>
        <authorList>
            <person name="Poyet M."/>
            <person name="Groussin M."/>
            <person name="Gibbons S.M."/>
            <person name="Avila-Pacheco J."/>
            <person name="Jiang X."/>
            <person name="Kearney S.M."/>
            <person name="Perrotta A.R."/>
            <person name="Berdy B."/>
            <person name="Zhao S."/>
            <person name="Lieberman T.D."/>
            <person name="Swanson P.K."/>
            <person name="Smith M."/>
            <person name="Roesemann S."/>
            <person name="Alexander J.E."/>
            <person name="Rich S.A."/>
            <person name="Livny J."/>
            <person name="Vlamakis H."/>
            <person name="Clish C."/>
            <person name="Bullock K."/>
            <person name="Deik A."/>
            <person name="Scott J."/>
            <person name="Pierce K.A."/>
            <person name="Xavier R.J."/>
            <person name="Alm E.J."/>
        </authorList>
    </citation>
    <scope>NUCLEOTIDE SEQUENCE</scope>
    <source>
        <strain evidence="2">BIOML-A179</strain>
        <strain evidence="1 3">BIOML-A198</strain>
    </source>
</reference>
<evidence type="ECO:0000313" key="1">
    <source>
        <dbReference type="EMBL" id="MTK19925.1"/>
    </source>
</evidence>
<evidence type="ECO:0000313" key="3">
    <source>
        <dbReference type="Proteomes" id="UP000487649"/>
    </source>
</evidence>
<comment type="caution">
    <text evidence="2">The sequence shown here is derived from an EMBL/GenBank/DDBJ whole genome shotgun (WGS) entry which is preliminary data.</text>
</comment>
<dbReference type="EMBL" id="WMQV01000001">
    <property type="protein sequence ID" value="MTL92943.1"/>
    <property type="molecule type" value="Genomic_DNA"/>
</dbReference>
<organism evidence="2">
    <name type="scientific">Turicibacter sanguinis</name>
    <dbReference type="NCBI Taxonomy" id="154288"/>
    <lineage>
        <taxon>Bacteria</taxon>
        <taxon>Bacillati</taxon>
        <taxon>Bacillota</taxon>
        <taxon>Erysipelotrichia</taxon>
        <taxon>Erysipelotrichales</taxon>
        <taxon>Turicibacteraceae</taxon>
        <taxon>Turicibacter</taxon>
    </lineage>
</organism>
<evidence type="ECO:0000313" key="2">
    <source>
        <dbReference type="EMBL" id="MTL92943.1"/>
    </source>
</evidence>
<proteinExistence type="predicted"/>
<accession>A0A6I3NFI1</accession>
<gene>
    <name evidence="2" type="ORF">GMA64_00175</name>
    <name evidence="1" type="ORF">GMA92_00540</name>
</gene>
<name>A0A6I3NFI1_9FIRM</name>
<dbReference type="EMBL" id="WMQE01000001">
    <property type="protein sequence ID" value="MTK19925.1"/>
    <property type="molecule type" value="Genomic_DNA"/>
</dbReference>
<dbReference type="GeneID" id="60060050"/>
<dbReference type="RefSeq" id="WP_006783839.1">
    <property type="nucleotide sequence ID" value="NZ_CAJJOK010000002.1"/>
</dbReference>